<evidence type="ECO:0000313" key="2">
    <source>
        <dbReference type="EMBL" id="KAF9615733.1"/>
    </source>
</evidence>
<dbReference type="Gene3D" id="1.10.472.80">
    <property type="entry name" value="Ypt/Rab-GAP domain of gyp1p, domain 3"/>
    <property type="match status" value="1"/>
</dbReference>
<reference evidence="2 3" key="1">
    <citation type="submission" date="2020-10" db="EMBL/GenBank/DDBJ databases">
        <title>The Coptis chinensis genome and diversification of protoberbering-type alkaloids.</title>
        <authorList>
            <person name="Wang B."/>
            <person name="Shu S."/>
            <person name="Song C."/>
            <person name="Liu Y."/>
        </authorList>
    </citation>
    <scope>NUCLEOTIDE SEQUENCE [LARGE SCALE GENOMIC DNA]</scope>
    <source>
        <strain evidence="2">HL-2020</strain>
        <tissue evidence="2">Leaf</tissue>
    </source>
</reference>
<dbReference type="AlphaFoldDB" id="A0A835IHC5"/>
<dbReference type="GO" id="GO:0006886">
    <property type="term" value="P:intracellular protein transport"/>
    <property type="evidence" value="ECO:0007669"/>
    <property type="project" value="TreeGrafter"/>
</dbReference>
<proteinExistence type="predicted"/>
<dbReference type="Pfam" id="PF00566">
    <property type="entry name" value="RabGAP-TBC"/>
    <property type="match status" value="2"/>
</dbReference>
<dbReference type="OrthoDB" id="10263206at2759"/>
<gene>
    <name evidence="2" type="ORF">IFM89_026148</name>
</gene>
<dbReference type="PROSITE" id="PS50086">
    <property type="entry name" value="TBC_RABGAP"/>
    <property type="match status" value="1"/>
</dbReference>
<dbReference type="SUPFAM" id="SSF47923">
    <property type="entry name" value="Ypt/Rab-GAP domain of gyp1p"/>
    <property type="match status" value="2"/>
</dbReference>
<evidence type="ECO:0000259" key="1">
    <source>
        <dbReference type="PROSITE" id="PS50086"/>
    </source>
</evidence>
<dbReference type="InterPro" id="IPR035969">
    <property type="entry name" value="Rab-GAP_TBC_sf"/>
</dbReference>
<dbReference type="PANTHER" id="PTHR22957:SF495">
    <property type="entry name" value="TBC1 DOMAIN FAMILY MEMBER 13-LIKE ISOFORM X1"/>
    <property type="match status" value="1"/>
</dbReference>
<dbReference type="PANTHER" id="PTHR22957">
    <property type="entry name" value="TBC1 DOMAIN FAMILY MEMBER GTPASE-ACTIVATING PROTEIN"/>
    <property type="match status" value="1"/>
</dbReference>
<dbReference type="Proteomes" id="UP000631114">
    <property type="component" value="Unassembled WGS sequence"/>
</dbReference>
<evidence type="ECO:0000313" key="3">
    <source>
        <dbReference type="Proteomes" id="UP000631114"/>
    </source>
</evidence>
<dbReference type="GO" id="GO:0005096">
    <property type="term" value="F:GTPase activator activity"/>
    <property type="evidence" value="ECO:0007669"/>
    <property type="project" value="TreeGrafter"/>
</dbReference>
<feature type="domain" description="Rab-GAP TBC" evidence="1">
    <location>
        <begin position="116"/>
        <end position="382"/>
    </location>
</feature>
<dbReference type="EMBL" id="JADFTS010000003">
    <property type="protein sequence ID" value="KAF9615733.1"/>
    <property type="molecule type" value="Genomic_DNA"/>
</dbReference>
<organism evidence="2 3">
    <name type="scientific">Coptis chinensis</name>
    <dbReference type="NCBI Taxonomy" id="261450"/>
    <lineage>
        <taxon>Eukaryota</taxon>
        <taxon>Viridiplantae</taxon>
        <taxon>Streptophyta</taxon>
        <taxon>Embryophyta</taxon>
        <taxon>Tracheophyta</taxon>
        <taxon>Spermatophyta</taxon>
        <taxon>Magnoliopsida</taxon>
        <taxon>Ranunculales</taxon>
        <taxon>Ranunculaceae</taxon>
        <taxon>Coptidoideae</taxon>
        <taxon>Coptis</taxon>
    </lineage>
</organism>
<dbReference type="Gene3D" id="1.10.10.750">
    <property type="entry name" value="Ypt/Rab-GAP domain of gyp1p, domain 1"/>
    <property type="match status" value="1"/>
</dbReference>
<accession>A0A835IHC5</accession>
<sequence length="382" mass="43627">MLKGKFKISHRLSSLVVNRFENKKEEEEVEVDGLDFQIMEEELETFHLKELGEYIGNGYENFDIEIVSRSMKEIPKQICGPVILDTNDKQSELDFLLSQKTINLERLQRIASTGLPHEGGLRATAWKLLLGYLPASQDLWEGELAANRSKYAALKDELLSNPSEVTRRKDESLVSSEQNKVCGAAGLLRRHEILHSDHPLSEGNTSIWHQYFQDAEIGEQIDRDLQRTHPGMKFFSGNSSLSCRNRQSMRNVLLLFAKLNPAIRYVQGMNEVLAPLYHVFCTDPDEKNAVNPQFYAFRWITLLLTQEFKLTSILRIWDSLLGSPSGVQEMLLRVCCAMLLSMRSRLLSGDFTANLNLLQHYPEVNMEYLLQLAQELSSITSS</sequence>
<keyword evidence="3" id="KW-1185">Reference proteome</keyword>
<comment type="caution">
    <text evidence="2">The sequence shown here is derived from an EMBL/GenBank/DDBJ whole genome shotgun (WGS) entry which is preliminary data.</text>
</comment>
<dbReference type="InterPro" id="IPR000195">
    <property type="entry name" value="Rab-GAP-TBC_dom"/>
</dbReference>
<name>A0A835IHC5_9MAGN</name>
<protein>
    <recommendedName>
        <fullName evidence="1">Rab-GAP TBC domain-containing protein</fullName>
    </recommendedName>
</protein>
<dbReference type="SMART" id="SM00164">
    <property type="entry name" value="TBC"/>
    <property type="match status" value="1"/>
</dbReference>